<evidence type="ECO:0000256" key="3">
    <source>
        <dbReference type="ARBA" id="ARBA00022801"/>
    </source>
</evidence>
<evidence type="ECO:0000259" key="8">
    <source>
        <dbReference type="Pfam" id="PF02601"/>
    </source>
</evidence>
<accession>A0A852VHA4</accession>
<evidence type="ECO:0000256" key="4">
    <source>
        <dbReference type="ARBA" id="ARBA00022839"/>
    </source>
</evidence>
<dbReference type="HAMAP" id="MF_00378">
    <property type="entry name" value="Exonuc_7_L"/>
    <property type="match status" value="1"/>
</dbReference>
<dbReference type="EMBL" id="JACCCU010000001">
    <property type="protein sequence ID" value="NYF88876.1"/>
    <property type="molecule type" value="Genomic_DNA"/>
</dbReference>
<dbReference type="NCBIfam" id="TIGR00237">
    <property type="entry name" value="xseA"/>
    <property type="match status" value="1"/>
</dbReference>
<comment type="similarity">
    <text evidence="5 6">Belongs to the XseA family.</text>
</comment>
<evidence type="ECO:0000313" key="10">
    <source>
        <dbReference type="EMBL" id="NYF88876.1"/>
    </source>
</evidence>
<dbReference type="EC" id="3.1.11.6" evidence="5"/>
<dbReference type="CDD" id="cd04489">
    <property type="entry name" value="ExoVII_LU_OBF"/>
    <property type="match status" value="1"/>
</dbReference>
<dbReference type="InterPro" id="IPR003753">
    <property type="entry name" value="Exonuc_VII_L"/>
</dbReference>
<organism evidence="10 11">
    <name type="scientific">Tunturiibacter lichenicola</name>
    <dbReference type="NCBI Taxonomy" id="2051959"/>
    <lineage>
        <taxon>Bacteria</taxon>
        <taxon>Pseudomonadati</taxon>
        <taxon>Acidobacteriota</taxon>
        <taxon>Terriglobia</taxon>
        <taxon>Terriglobales</taxon>
        <taxon>Acidobacteriaceae</taxon>
        <taxon>Tunturiibacter</taxon>
    </lineage>
</organism>
<dbReference type="GO" id="GO:0006308">
    <property type="term" value="P:DNA catabolic process"/>
    <property type="evidence" value="ECO:0007669"/>
    <property type="project" value="UniProtKB-UniRule"/>
</dbReference>
<reference evidence="10 11" key="1">
    <citation type="submission" date="2020-07" db="EMBL/GenBank/DDBJ databases">
        <title>Genomic Encyclopedia of Type Strains, Phase IV (KMG-V): Genome sequencing to study the core and pangenomes of soil and plant-associated prokaryotes.</title>
        <authorList>
            <person name="Whitman W."/>
        </authorList>
    </citation>
    <scope>NUCLEOTIDE SEQUENCE [LARGE SCALE GENOMIC DNA]</scope>
    <source>
        <strain evidence="10 11">M8UP22</strain>
    </source>
</reference>
<evidence type="ECO:0000256" key="1">
    <source>
        <dbReference type="ARBA" id="ARBA00022490"/>
    </source>
</evidence>
<protein>
    <recommendedName>
        <fullName evidence="5">Exodeoxyribonuclease 7 large subunit</fullName>
        <ecNumber evidence="5">3.1.11.6</ecNumber>
    </recommendedName>
    <alternativeName>
        <fullName evidence="5">Exodeoxyribonuclease VII large subunit</fullName>
        <shortName evidence="5">Exonuclease VII large subunit</shortName>
    </alternativeName>
</protein>
<gene>
    <name evidence="5" type="primary">xseA</name>
    <name evidence="10" type="ORF">HDF08_000943</name>
</gene>
<dbReference type="Proteomes" id="UP000564385">
    <property type="component" value="Unassembled WGS sequence"/>
</dbReference>
<feature type="domain" description="OB-fold nucleic acid binding" evidence="9">
    <location>
        <begin position="94"/>
        <end position="187"/>
    </location>
</feature>
<evidence type="ECO:0000256" key="5">
    <source>
        <dbReference type="HAMAP-Rule" id="MF_00378"/>
    </source>
</evidence>
<dbReference type="PANTHER" id="PTHR30008">
    <property type="entry name" value="EXODEOXYRIBONUCLEASE 7 LARGE SUBUNIT"/>
    <property type="match status" value="1"/>
</dbReference>
<dbReference type="InterPro" id="IPR025824">
    <property type="entry name" value="OB-fold_nuc-bd_dom"/>
</dbReference>
<dbReference type="PANTHER" id="PTHR30008:SF0">
    <property type="entry name" value="EXODEOXYRIBONUCLEASE 7 LARGE SUBUNIT"/>
    <property type="match status" value="1"/>
</dbReference>
<dbReference type="GO" id="GO:0008855">
    <property type="term" value="F:exodeoxyribonuclease VII activity"/>
    <property type="evidence" value="ECO:0007669"/>
    <property type="project" value="UniProtKB-UniRule"/>
</dbReference>
<comment type="subcellular location">
    <subcellularLocation>
        <location evidence="5 6">Cytoplasm</location>
    </subcellularLocation>
</comment>
<dbReference type="GO" id="GO:0009318">
    <property type="term" value="C:exodeoxyribonuclease VII complex"/>
    <property type="evidence" value="ECO:0007669"/>
    <property type="project" value="UniProtKB-UniRule"/>
</dbReference>
<evidence type="ECO:0000313" key="11">
    <source>
        <dbReference type="Proteomes" id="UP000564385"/>
    </source>
</evidence>
<dbReference type="Pfam" id="PF02601">
    <property type="entry name" value="Exonuc_VII_L"/>
    <property type="match status" value="1"/>
</dbReference>
<dbReference type="AlphaFoldDB" id="A0A852VHA4"/>
<comment type="catalytic activity">
    <reaction evidence="5 6">
        <text>Exonucleolytic cleavage in either 5'- to 3'- or 3'- to 5'-direction to yield nucleoside 5'-phosphates.</text>
        <dbReference type="EC" id="3.1.11.6"/>
    </reaction>
</comment>
<comment type="function">
    <text evidence="5">Bidirectionally degrades single-stranded DNA into large acid-insoluble oligonucleotides, which are then degraded further into small acid-soluble oligonucleotides.</text>
</comment>
<evidence type="ECO:0000256" key="7">
    <source>
        <dbReference type="SAM" id="MobiDB-lite"/>
    </source>
</evidence>
<comment type="subunit">
    <text evidence="5">Heterooligomer composed of large and small subunits.</text>
</comment>
<comment type="caution">
    <text evidence="10">The sequence shown here is derived from an EMBL/GenBank/DDBJ whole genome shotgun (WGS) entry which is preliminary data.</text>
</comment>
<sequence length="545" mass="59671">MSEREDNPPTLASLRARRGKVRTERRSSSKASTIPVPDTLFQSELFSLYEEDSALAVASVEPVSGSEESGKIAIEPARRRISGVSEPAMERHIWSVRALVMNARQQIETTYSDLWVEGEISNCRPAPSGHIYFTLKDGEAQLPVVLFRRQAGLLRFRPADGLAVLVRGRVSVYESRGQLQLIGETMEPRGAGALQLAFEQLKARLLSEGLFDAARKRQLPSFPKCIGIVTSLSGAVIRDIVTVVRRRHARLNLLIYPATMQGASSPESVVGGIRWFNANSSLVDAIVIARGGGSMEDLAGFNDEALARAIAASALPVVSAIGHETDFTIADFVADLRAPTPSAAAELITSAQHRIEDQVAALGARVLRAGRFHLMHARQRYARLSAEAVLNRLRDAVSRRDQRLDELRFRLDAAVQQRLRVPAQRLNVVSDRLRRQDISVRIAATGNHLLADTLRLQRVAMESIVGRRTRLERASTRLDVLSPLAVLSRGYALVYLQSGAGDSTLLRSSADATPGQTIRARLAHGTLKAKITQTDTDEVPETGKL</sequence>
<keyword evidence="4 5" id="KW-0269">Exonuclease</keyword>
<dbReference type="InterPro" id="IPR020579">
    <property type="entry name" value="Exonuc_VII_lsu_C"/>
</dbReference>
<dbReference type="Pfam" id="PF13742">
    <property type="entry name" value="tRNA_anti_2"/>
    <property type="match status" value="1"/>
</dbReference>
<name>A0A852VHA4_9BACT</name>
<proteinExistence type="inferred from homology"/>
<keyword evidence="2 5" id="KW-0540">Nuclease</keyword>
<feature type="domain" description="Exonuclease VII large subunit C-terminal" evidence="8">
    <location>
        <begin position="210"/>
        <end position="530"/>
    </location>
</feature>
<keyword evidence="3 5" id="KW-0378">Hydrolase</keyword>
<dbReference type="GO" id="GO:0003676">
    <property type="term" value="F:nucleic acid binding"/>
    <property type="evidence" value="ECO:0007669"/>
    <property type="project" value="InterPro"/>
</dbReference>
<keyword evidence="1 5" id="KW-0963">Cytoplasm</keyword>
<evidence type="ECO:0000256" key="2">
    <source>
        <dbReference type="ARBA" id="ARBA00022722"/>
    </source>
</evidence>
<evidence type="ECO:0000259" key="9">
    <source>
        <dbReference type="Pfam" id="PF13742"/>
    </source>
</evidence>
<evidence type="ECO:0000256" key="6">
    <source>
        <dbReference type="RuleBase" id="RU004355"/>
    </source>
</evidence>
<feature type="region of interest" description="Disordered" evidence="7">
    <location>
        <begin position="1"/>
        <end position="34"/>
    </location>
</feature>
<dbReference type="GO" id="GO:0005737">
    <property type="term" value="C:cytoplasm"/>
    <property type="evidence" value="ECO:0007669"/>
    <property type="project" value="UniProtKB-SubCell"/>
</dbReference>